<name>A0A1X9YQL5_9BACT</name>
<dbReference type="KEGG" id="pact:CA264_06560"/>
<evidence type="ECO:0000313" key="2">
    <source>
        <dbReference type="Proteomes" id="UP000266292"/>
    </source>
</evidence>
<evidence type="ECO:0000313" key="1">
    <source>
        <dbReference type="EMBL" id="ARS35131.1"/>
    </source>
</evidence>
<dbReference type="OrthoDB" id="852344at2"/>
<dbReference type="RefSeq" id="WP_025605664.1">
    <property type="nucleotide sequence ID" value="NZ_CP021235.1"/>
</dbReference>
<proteinExistence type="predicted"/>
<keyword evidence="2" id="KW-1185">Reference proteome</keyword>
<organism evidence="1 2">
    <name type="scientific">Pontibacter actiniarum</name>
    <dbReference type="NCBI Taxonomy" id="323450"/>
    <lineage>
        <taxon>Bacteria</taxon>
        <taxon>Pseudomonadati</taxon>
        <taxon>Bacteroidota</taxon>
        <taxon>Cytophagia</taxon>
        <taxon>Cytophagales</taxon>
        <taxon>Hymenobacteraceae</taxon>
        <taxon>Pontibacter</taxon>
    </lineage>
</organism>
<gene>
    <name evidence="1" type="ORF">CA264_06560</name>
</gene>
<accession>A0A1X9YQL5</accession>
<protein>
    <submittedName>
        <fullName evidence="1">Uncharacterized protein</fullName>
    </submittedName>
</protein>
<dbReference type="AlphaFoldDB" id="A0A1X9YQL5"/>
<reference evidence="2" key="1">
    <citation type="submission" date="2017-05" db="EMBL/GenBank/DDBJ databases">
        <authorList>
            <person name="Ray J."/>
            <person name="Price M."/>
            <person name="Deutschbauer A."/>
        </authorList>
    </citation>
    <scope>NUCLEOTIDE SEQUENCE [LARGE SCALE GENOMIC DNA]</scope>
    <source>
        <strain evidence="2">DSM 19842</strain>
    </source>
</reference>
<dbReference type="EMBL" id="CP021235">
    <property type="protein sequence ID" value="ARS35131.1"/>
    <property type="molecule type" value="Genomic_DNA"/>
</dbReference>
<dbReference type="Proteomes" id="UP000266292">
    <property type="component" value="Chromosome"/>
</dbReference>
<sequence>MKKYLLLSVLWLVGFAGYAQGLRVTDEELDLVVLSMDLEGPEMANLEMKQELKLTEEQYSLVEQLNSSRYEQLQQAEETYALNPKQRTREVRNIHLRNDRDLQEVLSAEQLREYQKLEGRFTMRFVSENEE</sequence>